<dbReference type="PIRSF" id="PIRSF016821">
    <property type="entry name" value="HSP15"/>
    <property type="match status" value="1"/>
</dbReference>
<evidence type="ECO:0000256" key="4">
    <source>
        <dbReference type="PROSITE-ProRule" id="PRU00182"/>
    </source>
</evidence>
<organism evidence="7 8">
    <name type="scientific">Noviherbaspirillum aridicola</name>
    <dbReference type="NCBI Taxonomy" id="2849687"/>
    <lineage>
        <taxon>Bacteria</taxon>
        <taxon>Pseudomonadati</taxon>
        <taxon>Pseudomonadota</taxon>
        <taxon>Betaproteobacteria</taxon>
        <taxon>Burkholderiales</taxon>
        <taxon>Oxalobacteraceae</taxon>
        <taxon>Noviherbaspirillum</taxon>
    </lineage>
</organism>
<dbReference type="Proteomes" id="UP000887222">
    <property type="component" value="Unassembled WGS sequence"/>
</dbReference>
<evidence type="ECO:0000259" key="6">
    <source>
        <dbReference type="SMART" id="SM00363"/>
    </source>
</evidence>
<dbReference type="SUPFAM" id="SSF55174">
    <property type="entry name" value="Alpha-L RNA-binding motif"/>
    <property type="match status" value="1"/>
</dbReference>
<evidence type="ECO:0000256" key="3">
    <source>
        <dbReference type="ARBA" id="ARBA00023125"/>
    </source>
</evidence>
<name>A0ABQ4Q149_9BURK</name>
<proteinExistence type="inferred from homology"/>
<dbReference type="Gene3D" id="3.10.290.10">
    <property type="entry name" value="RNA-binding S4 domain"/>
    <property type="match status" value="1"/>
</dbReference>
<feature type="compositionally biased region" description="Basic and acidic residues" evidence="5">
    <location>
        <begin position="87"/>
        <end position="110"/>
    </location>
</feature>
<dbReference type="PROSITE" id="PS50889">
    <property type="entry name" value="S4"/>
    <property type="match status" value="1"/>
</dbReference>
<dbReference type="InterPro" id="IPR002942">
    <property type="entry name" value="S4_RNA-bd"/>
</dbReference>
<dbReference type="CDD" id="cd00165">
    <property type="entry name" value="S4"/>
    <property type="match status" value="1"/>
</dbReference>
<keyword evidence="2 4" id="KW-0694">RNA-binding</keyword>
<comment type="caution">
    <text evidence="7">The sequence shown here is derived from an EMBL/GenBank/DDBJ whole genome shotgun (WGS) entry which is preliminary data.</text>
</comment>
<evidence type="ECO:0000256" key="5">
    <source>
        <dbReference type="SAM" id="MobiDB-lite"/>
    </source>
</evidence>
<dbReference type="SMART" id="SM00363">
    <property type="entry name" value="S4"/>
    <property type="match status" value="1"/>
</dbReference>
<sequence length="124" mass="14203">MTSESVRIDKWLWAARFFKTRSLATDAVDGGKVKLNGERVKPARGVKVGDRLEIDNGATEWEVLVRDLSDKRGSATIAQGLYEETERSLADKARRAEQRRLYQEPGEAIKGRPTKRDRRQLDRF</sequence>
<dbReference type="InterPro" id="IPR036986">
    <property type="entry name" value="S4_RNA-bd_sf"/>
</dbReference>
<evidence type="ECO:0000313" key="8">
    <source>
        <dbReference type="Proteomes" id="UP000887222"/>
    </source>
</evidence>
<evidence type="ECO:0000256" key="2">
    <source>
        <dbReference type="ARBA" id="ARBA00022884"/>
    </source>
</evidence>
<evidence type="ECO:0000256" key="1">
    <source>
        <dbReference type="ARBA" id="ARBA00008396"/>
    </source>
</evidence>
<dbReference type="Pfam" id="PF01479">
    <property type="entry name" value="S4"/>
    <property type="match status" value="1"/>
</dbReference>
<dbReference type="InterPro" id="IPR025708">
    <property type="entry name" value="HSP15"/>
</dbReference>
<dbReference type="RefSeq" id="WP_220807070.1">
    <property type="nucleotide sequence ID" value="NZ_BPMK01000003.1"/>
</dbReference>
<reference evidence="7 8" key="1">
    <citation type="journal article" date="2022" name="Int. J. Syst. Evol. Microbiol.">
        <title>Noviherbaspirillum aridicola sp. nov., isolated from an arid soil in Pakistan.</title>
        <authorList>
            <person name="Khan I.U."/>
            <person name="Saqib M."/>
            <person name="Amin A."/>
            <person name="Hussain F."/>
            <person name="Li L."/>
            <person name="Liu Y.H."/>
            <person name="Fang B.Z."/>
            <person name="Ahmed I."/>
            <person name="Li W.J."/>
        </authorList>
    </citation>
    <scope>NUCLEOTIDE SEQUENCE [LARGE SCALE GENOMIC DNA]</scope>
    <source>
        <strain evidence="7 8">NCCP-691</strain>
    </source>
</reference>
<protein>
    <submittedName>
        <fullName evidence="7">Heat-shock protein 15</fullName>
    </submittedName>
</protein>
<comment type="similarity">
    <text evidence="1">Belongs to the HSP15 family.</text>
</comment>
<keyword evidence="3" id="KW-0238">DNA-binding</keyword>
<feature type="domain" description="RNA-binding S4" evidence="6">
    <location>
        <begin position="6"/>
        <end position="69"/>
    </location>
</feature>
<dbReference type="EMBL" id="BPMK01000003">
    <property type="protein sequence ID" value="GIZ50903.1"/>
    <property type="molecule type" value="Genomic_DNA"/>
</dbReference>
<gene>
    <name evidence="7" type="primary">hslR</name>
    <name evidence="7" type="ORF">NCCP691_09170</name>
</gene>
<feature type="region of interest" description="Disordered" evidence="5">
    <location>
        <begin position="87"/>
        <end position="124"/>
    </location>
</feature>
<keyword evidence="8" id="KW-1185">Reference proteome</keyword>
<accession>A0ABQ4Q149</accession>
<evidence type="ECO:0000313" key="7">
    <source>
        <dbReference type="EMBL" id="GIZ50903.1"/>
    </source>
</evidence>